<dbReference type="PaxDb" id="547559-Nmag_0075"/>
<dbReference type="Proteomes" id="UP000011543">
    <property type="component" value="Unassembled WGS sequence"/>
</dbReference>
<dbReference type="GO" id="GO:0140359">
    <property type="term" value="F:ABC-type transporter activity"/>
    <property type="evidence" value="ECO:0007669"/>
    <property type="project" value="InterPro"/>
</dbReference>
<keyword evidence="1" id="KW-0812">Transmembrane</keyword>
<evidence type="ECO:0000313" key="2">
    <source>
        <dbReference type="EMBL" id="ADD03674.1"/>
    </source>
</evidence>
<evidence type="ECO:0000313" key="5">
    <source>
        <dbReference type="Proteomes" id="UP000011543"/>
    </source>
</evidence>
<dbReference type="EMBL" id="CP001932">
    <property type="protein sequence ID" value="ADD03674.1"/>
    <property type="molecule type" value="Genomic_DNA"/>
</dbReference>
<dbReference type="OrthoDB" id="86287at2157"/>
<proteinExistence type="predicted"/>
<dbReference type="GeneID" id="8822894"/>
<dbReference type="HOGENOM" id="CLU_071765_0_1_2"/>
<dbReference type="STRING" id="547559.Nmag_0075"/>
<feature type="transmembrane region" description="Helical" evidence="1">
    <location>
        <begin position="27"/>
        <end position="46"/>
    </location>
</feature>
<dbReference type="EMBL" id="AOHS01000007">
    <property type="protein sequence ID" value="ELY34439.1"/>
    <property type="molecule type" value="Genomic_DNA"/>
</dbReference>
<reference evidence="4" key="1">
    <citation type="submission" date="2010-02" db="EMBL/GenBank/DDBJ databases">
        <title>Complete sequence of chromosome of Natrialba magadii ATCC 43099.</title>
        <authorList>
            <consortium name="US DOE Joint Genome Institute"/>
            <person name="Lucas S."/>
            <person name="Copeland A."/>
            <person name="Lapidus A."/>
            <person name="Cheng J.-F."/>
            <person name="Bruce D."/>
            <person name="Goodwin L."/>
            <person name="Pitluck S."/>
            <person name="Davenport K."/>
            <person name="Saunders E."/>
            <person name="Detter J.C."/>
            <person name="Han C."/>
            <person name="Tapia R."/>
            <person name="Land M."/>
            <person name="Hauser L."/>
            <person name="Kyrpides N."/>
            <person name="Mikhailova N."/>
            <person name="De Castro R.E."/>
            <person name="Maupin-Furlow J.A."/>
            <person name="Woyke T."/>
        </authorList>
    </citation>
    <scope>NUCLEOTIDE SEQUENCE [LARGE SCALE GENOMIC DNA]</scope>
    <source>
        <strain evidence="4">ATCC 43099 / DSM 3394 / CCM 3739 / CIP 104546 / IAM 13178 / JCM 8861 / NBRC 102185 / NCIMB 2190 / MS3</strain>
    </source>
</reference>
<evidence type="ECO:0000256" key="1">
    <source>
        <dbReference type="SAM" id="Phobius"/>
    </source>
</evidence>
<keyword evidence="1" id="KW-0472">Membrane</keyword>
<dbReference type="Pfam" id="PF12679">
    <property type="entry name" value="ABC2_membrane_2"/>
    <property type="match status" value="1"/>
</dbReference>
<reference evidence="2 4" key="2">
    <citation type="journal article" date="2012" name="BMC Genomics">
        <title>A comparative genomics perspective on the genetic content of the alkaliphilic haloarchaeon Natrialba magadii ATCC 43099T.</title>
        <authorList>
            <person name="Siddaramappa S."/>
            <person name="Challacombe J.F."/>
            <person name="Decastro R.E."/>
            <person name="Pfeiffer F."/>
            <person name="Sastre D.E."/>
            <person name="Gimenez M.I."/>
            <person name="Paggi R.A."/>
            <person name="Detter J.C."/>
            <person name="Davenport K.W."/>
            <person name="Goodwin L.A."/>
            <person name="Kyrpides N."/>
            <person name="Tapia R."/>
            <person name="Pitluck S."/>
            <person name="Lucas S."/>
            <person name="Woyke T."/>
            <person name="Maupin-Furlow J.A."/>
        </authorList>
    </citation>
    <scope>NUCLEOTIDE SEQUENCE [LARGE SCALE GENOMIC DNA]</scope>
    <source>
        <strain evidence="2">ATCC 43099</strain>
        <strain evidence="4">ATCC 43099 / DSM 3394 / CCM 3739 / CIP 104546 / IAM 13178 / JCM 8861 / NBRC 102185 / NCIMB 2190 / MS3</strain>
    </source>
</reference>
<accession>D3SVV5</accession>
<evidence type="ECO:0000313" key="4">
    <source>
        <dbReference type="Proteomes" id="UP000001879"/>
    </source>
</evidence>
<feature type="transmembrane region" description="Helical" evidence="1">
    <location>
        <begin position="148"/>
        <end position="169"/>
    </location>
</feature>
<organism evidence="2 4">
    <name type="scientific">Natrialba magadii (strain ATCC 43099 / DSM 3394 / CCM 3739 / CIP 104546 / IAM 13178 / JCM 8861 / NBRC 102185 / NCIMB 2190 / MS3)</name>
    <name type="common">Natronobacterium magadii</name>
    <dbReference type="NCBI Taxonomy" id="547559"/>
    <lineage>
        <taxon>Archaea</taxon>
        <taxon>Methanobacteriati</taxon>
        <taxon>Methanobacteriota</taxon>
        <taxon>Stenosarchaea group</taxon>
        <taxon>Halobacteria</taxon>
        <taxon>Halobacteriales</taxon>
        <taxon>Natrialbaceae</taxon>
        <taxon>Natrialba</taxon>
    </lineage>
</organism>
<dbReference type="RefSeq" id="WP_004267066.1">
    <property type="nucleotide sequence ID" value="NC_013922.1"/>
</dbReference>
<dbReference type="Proteomes" id="UP000001879">
    <property type="component" value="Chromosome"/>
</dbReference>
<name>D3SVV5_NATMM</name>
<evidence type="ECO:0000313" key="3">
    <source>
        <dbReference type="EMBL" id="ELY34439.1"/>
    </source>
</evidence>
<reference evidence="3 5" key="3">
    <citation type="journal article" date="2014" name="PLoS Genet.">
        <title>Phylogenetically driven sequencing of extremely halophilic archaea reveals strategies for static and dynamic osmo-response.</title>
        <authorList>
            <person name="Becker E.A."/>
            <person name="Seitzer P.M."/>
            <person name="Tritt A."/>
            <person name="Larsen D."/>
            <person name="Krusor M."/>
            <person name="Yao A.I."/>
            <person name="Wu D."/>
            <person name="Madern D."/>
            <person name="Eisen J.A."/>
            <person name="Darling A.E."/>
            <person name="Facciotti M.T."/>
        </authorList>
    </citation>
    <scope>NUCLEOTIDE SEQUENCE [LARGE SCALE GENOMIC DNA]</scope>
    <source>
        <strain evidence="5">ATCC 43099 / DSM 3394 / CCM 3739 / CIP 104546 / IAM 13178 / JCM 8861 / NBRC 102185 / NCIMB 2190 / MS3</strain>
        <strain evidence="3">MS-3</strain>
    </source>
</reference>
<protein>
    <submittedName>
        <fullName evidence="2">ABC transporter</fullName>
    </submittedName>
</protein>
<dbReference type="AlphaFoldDB" id="D3SVV5"/>
<feature type="transmembrane region" description="Helical" evidence="1">
    <location>
        <begin position="67"/>
        <end position="88"/>
    </location>
</feature>
<dbReference type="KEGG" id="nmg:Nmag_0075"/>
<dbReference type="eggNOG" id="arCOG02438">
    <property type="taxonomic scope" value="Archaea"/>
</dbReference>
<dbReference type="PATRIC" id="fig|547559.17.peg.161"/>
<gene>
    <name evidence="2" type="ordered locus">Nmag_0075</name>
    <name evidence="3" type="ORF">C500_00852</name>
</gene>
<feature type="transmembrane region" description="Helical" evidence="1">
    <location>
        <begin position="181"/>
        <end position="203"/>
    </location>
</feature>
<feature type="transmembrane region" description="Helical" evidence="1">
    <location>
        <begin position="118"/>
        <end position="142"/>
    </location>
</feature>
<dbReference type="PANTHER" id="PTHR43471">
    <property type="entry name" value="ABC TRANSPORTER PERMEASE"/>
    <property type="match status" value="1"/>
</dbReference>
<keyword evidence="4" id="KW-1185">Reference proteome</keyword>
<sequence length="283" mass="30181">MSQPGFLERLLLFAREDIRDSVRERQAHLLIAIFALVGGGLAYAAGQQVQRWANREGEFVVELMPQLLGPLMFLVPLVALGVVAPAIVEKRSTGALTVLLSLPFSRWVVVLGTLIGRVVVITTSALAAIVIAIPIAALFGVSVDPTQVAAGVFAIVLLTVTFTAISVSISAVSQTSTRASFAAIFAYVLFVFQLWSIIPVYVLSGFQMPETTPGWGEVLSALNPMAAFSNLLAAIPELADIGLHGTAENPAIYEQPAVALLILLAWIVVPIGASYLRFRTTDL</sequence>
<reference evidence="2" key="4">
    <citation type="submission" date="2016-09" db="EMBL/GenBank/DDBJ databases">
        <authorList>
            <person name="Pfeiffer F."/>
        </authorList>
    </citation>
    <scope>NUCLEOTIDE SEQUENCE</scope>
    <source>
        <strain evidence="2">ATCC 43099</strain>
    </source>
</reference>
<feature type="transmembrane region" description="Helical" evidence="1">
    <location>
        <begin position="257"/>
        <end position="278"/>
    </location>
</feature>
<dbReference type="GO" id="GO:0005886">
    <property type="term" value="C:plasma membrane"/>
    <property type="evidence" value="ECO:0007669"/>
    <property type="project" value="UniProtKB-SubCell"/>
</dbReference>
<keyword evidence="1" id="KW-1133">Transmembrane helix</keyword>